<name>A0A8S8X5W3_9PROT</name>
<dbReference type="InterPro" id="IPR047156">
    <property type="entry name" value="Teg/CotR/CapV-like"/>
</dbReference>
<comment type="caution">
    <text evidence="4">The sequence shown here is derived from an EMBL/GenBank/DDBJ whole genome shotgun (WGS) entry which is preliminary data.</text>
</comment>
<dbReference type="InterPro" id="IPR016035">
    <property type="entry name" value="Acyl_Trfase/lysoPLipase"/>
</dbReference>
<gene>
    <name evidence="4" type="ORF">TMPK1_04450</name>
</gene>
<dbReference type="PANTHER" id="PTHR24138:SF10">
    <property type="entry name" value="PHOSPHOLIPASE A2"/>
    <property type="match status" value="1"/>
</dbReference>
<keyword evidence="5" id="KW-1185">Reference proteome</keyword>
<dbReference type="InterPro" id="IPR002641">
    <property type="entry name" value="PNPLA_dom"/>
</dbReference>
<reference evidence="4" key="1">
    <citation type="submission" date="2021-02" db="EMBL/GenBank/DDBJ databases">
        <title>Genome sequence of Rhodospirillales sp. strain TMPK1 isolated from soil.</title>
        <authorList>
            <person name="Nakai R."/>
            <person name="Kusada H."/>
            <person name="Tamaki H."/>
        </authorList>
    </citation>
    <scope>NUCLEOTIDE SEQUENCE</scope>
    <source>
        <strain evidence="4">TMPK1</strain>
    </source>
</reference>
<dbReference type="Gene3D" id="3.40.1090.10">
    <property type="entry name" value="Cytosolic phospholipase A2 catalytic domain"/>
    <property type="match status" value="1"/>
</dbReference>
<feature type="active site" description="Proton acceptor" evidence="2">
    <location>
        <position position="182"/>
    </location>
</feature>
<feature type="domain" description="PNPLA" evidence="3">
    <location>
        <begin position="6"/>
        <end position="195"/>
    </location>
</feature>
<evidence type="ECO:0000313" key="5">
    <source>
        <dbReference type="Proteomes" id="UP000681075"/>
    </source>
</evidence>
<feature type="short sequence motif" description="DGA/G" evidence="2">
    <location>
        <begin position="182"/>
        <end position="184"/>
    </location>
</feature>
<dbReference type="AlphaFoldDB" id="A0A8S8X5W3"/>
<accession>A0A8S8X5W3</accession>
<dbReference type="PROSITE" id="PS51635">
    <property type="entry name" value="PNPLA"/>
    <property type="match status" value="1"/>
</dbReference>
<feature type="short sequence motif" description="GXGXXG" evidence="2">
    <location>
        <begin position="10"/>
        <end position="15"/>
    </location>
</feature>
<dbReference type="SUPFAM" id="SSF52151">
    <property type="entry name" value="FabD/lysophospholipase-like"/>
    <property type="match status" value="1"/>
</dbReference>
<keyword evidence="1 2" id="KW-0443">Lipid metabolism</keyword>
<sequence length="343" mass="37509">MTFRILALSGGGYLGLYSAHVLTRLEATIGRPIARSFDMICGTSIGAITALALSLEVPAAEIEHAFISHGPNIFPQIGGRFRSIKRGYAFGRSLFKPKYSDGPLRTAIESLVSKDHTLADSKYRLVLPVVNMTSGQVEVFKTPHLATWTHHAPLKMVDVGLAAAAAPTFFPLAEVRDSLYVDGAVYANAPDLVGVHEAQYYLQQPLDDIEVLSIGTTTAAFSMPHRWGREYGAFRWLKGGRVFSTIMAAQQQLLMVFLRHHLGDRFVRIDSIQAPGVQADLAFDGATEHCTKTIKGLGDHAFEEALKRRQVRDILAAEAPPPVFYPQGMPGLVMPSTPLTLVR</sequence>
<keyword evidence="2" id="KW-0378">Hydrolase</keyword>
<protein>
    <submittedName>
        <fullName evidence="4">Patatin</fullName>
    </submittedName>
</protein>
<dbReference type="Pfam" id="PF01734">
    <property type="entry name" value="Patatin"/>
    <property type="match status" value="1"/>
</dbReference>
<evidence type="ECO:0000259" key="3">
    <source>
        <dbReference type="PROSITE" id="PS51635"/>
    </source>
</evidence>
<dbReference type="EMBL" id="BOPV01000001">
    <property type="protein sequence ID" value="GIL38208.1"/>
    <property type="molecule type" value="Genomic_DNA"/>
</dbReference>
<organism evidence="4 5">
    <name type="scientific">Roseiterribacter gracilis</name>
    <dbReference type="NCBI Taxonomy" id="2812848"/>
    <lineage>
        <taxon>Bacteria</taxon>
        <taxon>Pseudomonadati</taxon>
        <taxon>Pseudomonadota</taxon>
        <taxon>Alphaproteobacteria</taxon>
        <taxon>Rhodospirillales</taxon>
        <taxon>Roseiterribacteraceae</taxon>
        <taxon>Roseiterribacter</taxon>
    </lineage>
</organism>
<dbReference type="Proteomes" id="UP000681075">
    <property type="component" value="Unassembled WGS sequence"/>
</dbReference>
<feature type="active site" description="Nucleophile" evidence="2">
    <location>
        <position position="44"/>
    </location>
</feature>
<dbReference type="RefSeq" id="WP_420241175.1">
    <property type="nucleotide sequence ID" value="NZ_BOPV01000001.1"/>
</dbReference>
<dbReference type="GO" id="GO:0016042">
    <property type="term" value="P:lipid catabolic process"/>
    <property type="evidence" value="ECO:0007669"/>
    <property type="project" value="UniProtKB-UniRule"/>
</dbReference>
<keyword evidence="2" id="KW-0442">Lipid degradation</keyword>
<evidence type="ECO:0000256" key="1">
    <source>
        <dbReference type="ARBA" id="ARBA00023098"/>
    </source>
</evidence>
<dbReference type="NCBIfam" id="NF041079">
    <property type="entry name" value="CBASS_lipase"/>
    <property type="match status" value="1"/>
</dbReference>
<dbReference type="CDD" id="cd07199">
    <property type="entry name" value="Pat17_PNPLA8_PNPLA9_like"/>
    <property type="match status" value="1"/>
</dbReference>
<feature type="short sequence motif" description="GXSXG" evidence="2">
    <location>
        <begin position="42"/>
        <end position="46"/>
    </location>
</feature>
<evidence type="ECO:0000256" key="2">
    <source>
        <dbReference type="PROSITE-ProRule" id="PRU01161"/>
    </source>
</evidence>
<proteinExistence type="predicted"/>
<dbReference type="GO" id="GO:0016787">
    <property type="term" value="F:hydrolase activity"/>
    <property type="evidence" value="ECO:0007669"/>
    <property type="project" value="UniProtKB-UniRule"/>
</dbReference>
<dbReference type="PANTHER" id="PTHR24138">
    <property type="entry name" value="INTRACELLLAR PHOSPHOLIPASE A FAMILY"/>
    <property type="match status" value="1"/>
</dbReference>
<evidence type="ECO:0000313" key="4">
    <source>
        <dbReference type="EMBL" id="GIL38208.1"/>
    </source>
</evidence>